<dbReference type="InterPro" id="IPR053876">
    <property type="entry name" value="Phage_int_M"/>
</dbReference>
<sequence>MPRGKLTVARINKLTEPGRYADGNCLFLLVTKSGAKQWVARLTIHGKQTDLGLGGYSYTSLEEAREDAAKLRKVARNGGDPRLERRRETLTFEAATRRVHADLLPTWRSNGHGQRWLSSMETYAFPRLGQRPIHTIGPADVLSVLSPIWTEKNDTAKRVKQRISNVFDWAKGAGHYPGENPANGLDKALPSVKVCPAHMAALPWQELPAFMHDLSEREAISARALAFLILTATRSRELRGARWAEIDGRIWTIPAERMKAGKEHRIPLCPLALEVLDSVRGLGEDLVFPSISRRRPGVERPLSDTVFKALMDRMQRKNITAHGFRSTFRDWCGESAHADREVAEAALAHAVGSKVERAYARSDLFERRRALMDAWGRYCAGEAGDVVQVVRS</sequence>
<protein>
    <submittedName>
        <fullName evidence="8">Tyrosine-type recombinase/integrase</fullName>
    </submittedName>
</protein>
<dbReference type="Proteomes" id="UP001597108">
    <property type="component" value="Unassembled WGS sequence"/>
</dbReference>
<dbReference type="InterPro" id="IPR011010">
    <property type="entry name" value="DNA_brk_join_enz"/>
</dbReference>
<feature type="domain" description="Tyr recombinase" evidence="6">
    <location>
        <begin position="197"/>
        <end position="373"/>
    </location>
</feature>
<dbReference type="InterPro" id="IPR025166">
    <property type="entry name" value="Integrase_DNA_bind_dom"/>
</dbReference>
<dbReference type="RefSeq" id="WP_386074834.1">
    <property type="nucleotide sequence ID" value="NZ_JBHTJT010000021.1"/>
</dbReference>
<dbReference type="Pfam" id="PF22022">
    <property type="entry name" value="Phage_int_M"/>
    <property type="match status" value="1"/>
</dbReference>
<keyword evidence="9" id="KW-1185">Reference proteome</keyword>
<dbReference type="CDD" id="cd00801">
    <property type="entry name" value="INT_P4_C"/>
    <property type="match status" value="1"/>
</dbReference>
<comment type="similarity">
    <text evidence="1">Belongs to the 'phage' integrase family.</text>
</comment>
<dbReference type="InterPro" id="IPR010998">
    <property type="entry name" value="Integrase_recombinase_N"/>
</dbReference>
<dbReference type="InterPro" id="IPR002104">
    <property type="entry name" value="Integrase_catalytic"/>
</dbReference>
<organism evidence="8 9">
    <name type="scientific">Tropicimonas aquimaris</name>
    <dbReference type="NCBI Taxonomy" id="914152"/>
    <lineage>
        <taxon>Bacteria</taxon>
        <taxon>Pseudomonadati</taxon>
        <taxon>Pseudomonadota</taxon>
        <taxon>Alphaproteobacteria</taxon>
        <taxon>Rhodobacterales</taxon>
        <taxon>Roseobacteraceae</taxon>
        <taxon>Tropicimonas</taxon>
    </lineage>
</organism>
<evidence type="ECO:0000259" key="7">
    <source>
        <dbReference type="PROSITE" id="PS51900"/>
    </source>
</evidence>
<accession>A0ABW3IR76</accession>
<proteinExistence type="inferred from homology"/>
<evidence type="ECO:0000256" key="5">
    <source>
        <dbReference type="PROSITE-ProRule" id="PRU01248"/>
    </source>
</evidence>
<dbReference type="InterPro" id="IPR013762">
    <property type="entry name" value="Integrase-like_cat_sf"/>
</dbReference>
<evidence type="ECO:0000256" key="1">
    <source>
        <dbReference type="ARBA" id="ARBA00008857"/>
    </source>
</evidence>
<keyword evidence="4" id="KW-0233">DNA recombination</keyword>
<dbReference type="PROSITE" id="PS51898">
    <property type="entry name" value="TYR_RECOMBINASE"/>
    <property type="match status" value="1"/>
</dbReference>
<reference evidence="9" key="1">
    <citation type="journal article" date="2019" name="Int. J. Syst. Evol. Microbiol.">
        <title>The Global Catalogue of Microorganisms (GCM) 10K type strain sequencing project: providing services to taxonomists for standard genome sequencing and annotation.</title>
        <authorList>
            <consortium name="The Broad Institute Genomics Platform"/>
            <consortium name="The Broad Institute Genome Sequencing Center for Infectious Disease"/>
            <person name="Wu L."/>
            <person name="Ma J."/>
        </authorList>
    </citation>
    <scope>NUCLEOTIDE SEQUENCE [LARGE SCALE GENOMIC DNA]</scope>
    <source>
        <strain evidence="9">CCUG 60524</strain>
    </source>
</reference>
<evidence type="ECO:0000259" key="6">
    <source>
        <dbReference type="PROSITE" id="PS51898"/>
    </source>
</evidence>
<dbReference type="InterPro" id="IPR044068">
    <property type="entry name" value="CB"/>
</dbReference>
<dbReference type="InterPro" id="IPR038488">
    <property type="entry name" value="Integrase_DNA-bd_sf"/>
</dbReference>
<evidence type="ECO:0000256" key="3">
    <source>
        <dbReference type="ARBA" id="ARBA00023125"/>
    </source>
</evidence>
<dbReference type="InterPro" id="IPR050808">
    <property type="entry name" value="Phage_Integrase"/>
</dbReference>
<dbReference type="Gene3D" id="3.30.160.390">
    <property type="entry name" value="Integrase, DNA-binding domain"/>
    <property type="match status" value="1"/>
</dbReference>
<evidence type="ECO:0000256" key="2">
    <source>
        <dbReference type="ARBA" id="ARBA00022908"/>
    </source>
</evidence>
<dbReference type="Gene3D" id="1.10.150.130">
    <property type="match status" value="1"/>
</dbReference>
<keyword evidence="2" id="KW-0229">DNA integration</keyword>
<dbReference type="Pfam" id="PF00589">
    <property type="entry name" value="Phage_integrase"/>
    <property type="match status" value="1"/>
</dbReference>
<name>A0ABW3IR76_9RHOB</name>
<dbReference type="PANTHER" id="PTHR30629">
    <property type="entry name" value="PROPHAGE INTEGRASE"/>
    <property type="match status" value="1"/>
</dbReference>
<gene>
    <name evidence="8" type="ORF">ACFQ2S_12290</name>
</gene>
<dbReference type="PROSITE" id="PS51900">
    <property type="entry name" value="CB"/>
    <property type="match status" value="1"/>
</dbReference>
<dbReference type="SUPFAM" id="SSF56349">
    <property type="entry name" value="DNA breaking-rejoining enzymes"/>
    <property type="match status" value="1"/>
</dbReference>
<feature type="domain" description="Core-binding (CB)" evidence="7">
    <location>
        <begin position="90"/>
        <end position="171"/>
    </location>
</feature>
<evidence type="ECO:0000313" key="8">
    <source>
        <dbReference type="EMBL" id="MFD0980431.1"/>
    </source>
</evidence>
<keyword evidence="3 5" id="KW-0238">DNA-binding</keyword>
<comment type="caution">
    <text evidence="8">The sequence shown here is derived from an EMBL/GenBank/DDBJ whole genome shotgun (WGS) entry which is preliminary data.</text>
</comment>
<dbReference type="PANTHER" id="PTHR30629:SF2">
    <property type="entry name" value="PROPHAGE INTEGRASE INTS-RELATED"/>
    <property type="match status" value="1"/>
</dbReference>
<evidence type="ECO:0000313" key="9">
    <source>
        <dbReference type="Proteomes" id="UP001597108"/>
    </source>
</evidence>
<evidence type="ECO:0000256" key="4">
    <source>
        <dbReference type="ARBA" id="ARBA00023172"/>
    </source>
</evidence>
<dbReference type="Gene3D" id="1.10.443.10">
    <property type="entry name" value="Intergrase catalytic core"/>
    <property type="match status" value="1"/>
</dbReference>
<dbReference type="Pfam" id="PF13356">
    <property type="entry name" value="Arm-DNA-bind_3"/>
    <property type="match status" value="1"/>
</dbReference>
<dbReference type="EMBL" id="JBHTJT010000021">
    <property type="protein sequence ID" value="MFD0980431.1"/>
    <property type="molecule type" value="Genomic_DNA"/>
</dbReference>